<feature type="transmembrane region" description="Helical" evidence="9">
    <location>
        <begin position="417"/>
        <end position="436"/>
    </location>
</feature>
<feature type="transmembrane region" description="Helical" evidence="9">
    <location>
        <begin position="180"/>
        <end position="196"/>
    </location>
</feature>
<feature type="transmembrane region" description="Helical" evidence="9">
    <location>
        <begin position="266"/>
        <end position="285"/>
    </location>
</feature>
<evidence type="ECO:0000259" key="10">
    <source>
        <dbReference type="Pfam" id="PF01757"/>
    </source>
</evidence>
<protein>
    <recommendedName>
        <fullName evidence="10">Acyltransferase 3 domain-containing protein</fullName>
    </recommendedName>
</protein>
<feature type="transmembrane region" description="Helical" evidence="9">
    <location>
        <begin position="291"/>
        <end position="312"/>
    </location>
</feature>
<sequence length="676" mass="71846">MTTSAISRAAGTSQTAEAATEAGPRSGRARPVGTSPGRSGRIEGLDGLRALAIVGVLVYHLNASWLPGGFLGVDVFFVVSGFLITTLLVREHERTGRIALSQFWVRRARRLLPALVLCVLTSVLIARAVSQDLLVEVGRQMLGALTFSTNWIEITAGSSYFDQTAPQLFMNFWSLAVEEQFYLVWPLVTLALLAVASRVRVGVALAVGLASSVLMAVMFTPGTDATRVYYGTDTHVMGLMAGAALAFAWASPRLAGWVAPSRWGRFGAYAVPLALVVLLAEMFLLDEQSSLTFRGGIVMASVATAVLVMGVLERRPGGMTATQRVMRHPVAGWVGARSYSIYLWHWPVILLVALDNPSAPGTPSHLLTRLWCVLVTLALADLTFRFVETPFRTLGFRGVATALRRGLSILTLRGRRGLAAVVTVLAVGTTVIVLTAPDQSETARLLAANEAAADASATAAPTAAATPGSATPTSVPAATTTRATAPTGASPSRSASGANASFTMPTGNEIDAYGDSIMVGSLQALQYYFPGIRIDAKSNRRWSDGLTEVSARGDGNRRAVILAFGTNAGVDEDRVKQVLDVLGPDRMVVLVNIMGPFARVDTDNATLELVARGRPNVVVADWADAIRAHPDQVQSDRIHPTIRGAHLFSKTVRQAMADLSARNTGTKVVLKDLPIP</sequence>
<feature type="transmembrane region" description="Helical" evidence="9">
    <location>
        <begin position="234"/>
        <end position="254"/>
    </location>
</feature>
<feature type="transmembrane region" description="Helical" evidence="9">
    <location>
        <begin position="333"/>
        <end position="354"/>
    </location>
</feature>
<comment type="caution">
    <text evidence="11">The sequence shown here is derived from an EMBL/GenBank/DDBJ whole genome shotgun (WGS) entry which is preliminary data.</text>
</comment>
<dbReference type="PANTHER" id="PTHR23028:SF53">
    <property type="entry name" value="ACYL_TRANSF_3 DOMAIN-CONTAINING PROTEIN"/>
    <property type="match status" value="1"/>
</dbReference>
<evidence type="ECO:0000313" key="12">
    <source>
        <dbReference type="Proteomes" id="UP001500730"/>
    </source>
</evidence>
<feature type="compositionally biased region" description="Polar residues" evidence="8">
    <location>
        <begin position="1"/>
        <end position="17"/>
    </location>
</feature>
<accession>A0ABN3L6A6</accession>
<reference evidence="11 12" key="1">
    <citation type="journal article" date="2019" name="Int. J. Syst. Evol. Microbiol.">
        <title>The Global Catalogue of Microorganisms (GCM) 10K type strain sequencing project: providing services to taxonomists for standard genome sequencing and annotation.</title>
        <authorList>
            <consortium name="The Broad Institute Genomics Platform"/>
            <consortium name="The Broad Institute Genome Sequencing Center for Infectious Disease"/>
            <person name="Wu L."/>
            <person name="Ma J."/>
        </authorList>
    </citation>
    <scope>NUCLEOTIDE SEQUENCE [LARGE SCALE GENOMIC DNA]</scope>
    <source>
        <strain evidence="11 12">JCM 16259</strain>
    </source>
</reference>
<feature type="transmembrane region" description="Helical" evidence="9">
    <location>
        <begin position="71"/>
        <end position="90"/>
    </location>
</feature>
<dbReference type="InterPro" id="IPR036514">
    <property type="entry name" value="SGNH_hydro_sf"/>
</dbReference>
<keyword evidence="2" id="KW-1003">Cell membrane</keyword>
<feature type="transmembrane region" description="Helical" evidence="9">
    <location>
        <begin position="366"/>
        <end position="387"/>
    </location>
</feature>
<evidence type="ECO:0000256" key="8">
    <source>
        <dbReference type="SAM" id="MobiDB-lite"/>
    </source>
</evidence>
<feature type="transmembrane region" description="Helical" evidence="9">
    <location>
        <begin position="48"/>
        <end position="65"/>
    </location>
</feature>
<organism evidence="11 12">
    <name type="scientific">Terrabacter carboxydivorans</name>
    <dbReference type="NCBI Taxonomy" id="619730"/>
    <lineage>
        <taxon>Bacteria</taxon>
        <taxon>Bacillati</taxon>
        <taxon>Actinomycetota</taxon>
        <taxon>Actinomycetes</taxon>
        <taxon>Micrococcales</taxon>
        <taxon>Intrasporangiaceae</taxon>
        <taxon>Terrabacter</taxon>
    </lineage>
</organism>
<keyword evidence="4 9" id="KW-0812">Transmembrane</keyword>
<keyword evidence="3" id="KW-0808">Transferase</keyword>
<dbReference type="Pfam" id="PF01757">
    <property type="entry name" value="Acyl_transf_3"/>
    <property type="match status" value="1"/>
</dbReference>
<feature type="compositionally biased region" description="Low complexity" evidence="8">
    <location>
        <begin position="458"/>
        <end position="492"/>
    </location>
</feature>
<dbReference type="SUPFAM" id="SSF52266">
    <property type="entry name" value="SGNH hydrolase"/>
    <property type="match status" value="1"/>
</dbReference>
<keyword evidence="12" id="KW-1185">Reference proteome</keyword>
<evidence type="ECO:0000256" key="1">
    <source>
        <dbReference type="ARBA" id="ARBA00004651"/>
    </source>
</evidence>
<feature type="transmembrane region" description="Helical" evidence="9">
    <location>
        <begin position="203"/>
        <end position="222"/>
    </location>
</feature>
<dbReference type="InterPro" id="IPR050879">
    <property type="entry name" value="Acyltransferase_3"/>
</dbReference>
<feature type="domain" description="Acyltransferase 3" evidence="10">
    <location>
        <begin position="43"/>
        <end position="380"/>
    </location>
</feature>
<evidence type="ECO:0000256" key="3">
    <source>
        <dbReference type="ARBA" id="ARBA00022679"/>
    </source>
</evidence>
<keyword evidence="7" id="KW-0012">Acyltransferase</keyword>
<feature type="region of interest" description="Disordered" evidence="8">
    <location>
        <begin position="1"/>
        <end position="40"/>
    </location>
</feature>
<keyword evidence="6 9" id="KW-0472">Membrane</keyword>
<evidence type="ECO:0000256" key="9">
    <source>
        <dbReference type="SAM" id="Phobius"/>
    </source>
</evidence>
<proteinExistence type="predicted"/>
<dbReference type="EMBL" id="BAAARE010000004">
    <property type="protein sequence ID" value="GAA2476730.1"/>
    <property type="molecule type" value="Genomic_DNA"/>
</dbReference>
<evidence type="ECO:0000256" key="6">
    <source>
        <dbReference type="ARBA" id="ARBA00023136"/>
    </source>
</evidence>
<evidence type="ECO:0000256" key="4">
    <source>
        <dbReference type="ARBA" id="ARBA00022692"/>
    </source>
</evidence>
<evidence type="ECO:0000256" key="2">
    <source>
        <dbReference type="ARBA" id="ARBA00022475"/>
    </source>
</evidence>
<name>A0ABN3L6A6_9MICO</name>
<dbReference type="Gene3D" id="3.40.50.1110">
    <property type="entry name" value="SGNH hydrolase"/>
    <property type="match status" value="1"/>
</dbReference>
<evidence type="ECO:0000313" key="11">
    <source>
        <dbReference type="EMBL" id="GAA2476730.1"/>
    </source>
</evidence>
<feature type="region of interest" description="Disordered" evidence="8">
    <location>
        <begin position="458"/>
        <end position="501"/>
    </location>
</feature>
<comment type="subcellular location">
    <subcellularLocation>
        <location evidence="1">Cell membrane</location>
        <topology evidence="1">Multi-pass membrane protein</topology>
    </subcellularLocation>
</comment>
<feature type="transmembrane region" description="Helical" evidence="9">
    <location>
        <begin position="111"/>
        <end position="129"/>
    </location>
</feature>
<dbReference type="RefSeq" id="WP_344253968.1">
    <property type="nucleotide sequence ID" value="NZ_BAAARE010000004.1"/>
</dbReference>
<gene>
    <name evidence="11" type="ORF">GCM10009858_12720</name>
</gene>
<dbReference type="InterPro" id="IPR002656">
    <property type="entry name" value="Acyl_transf_3_dom"/>
</dbReference>
<dbReference type="Proteomes" id="UP001500730">
    <property type="component" value="Unassembled WGS sequence"/>
</dbReference>
<dbReference type="PANTHER" id="PTHR23028">
    <property type="entry name" value="ACETYLTRANSFERASE"/>
    <property type="match status" value="1"/>
</dbReference>
<evidence type="ECO:0000256" key="7">
    <source>
        <dbReference type="ARBA" id="ARBA00023315"/>
    </source>
</evidence>
<evidence type="ECO:0000256" key="5">
    <source>
        <dbReference type="ARBA" id="ARBA00022989"/>
    </source>
</evidence>
<keyword evidence="5 9" id="KW-1133">Transmembrane helix</keyword>